<sequence length="40" mass="4738">MSRATQRPWHNELHSRALSNNVQSNHIPFRPNRLFLLLDA</sequence>
<keyword evidence="3" id="KW-1185">Reference proteome</keyword>
<feature type="compositionally biased region" description="Polar residues" evidence="1">
    <location>
        <begin position="17"/>
        <end position="26"/>
    </location>
</feature>
<organism evidence="2 3">
    <name type="scientific">Stieleria maiorica</name>
    <dbReference type="NCBI Taxonomy" id="2795974"/>
    <lineage>
        <taxon>Bacteria</taxon>
        <taxon>Pseudomonadati</taxon>
        <taxon>Planctomycetota</taxon>
        <taxon>Planctomycetia</taxon>
        <taxon>Pirellulales</taxon>
        <taxon>Pirellulaceae</taxon>
        <taxon>Stieleria</taxon>
    </lineage>
</organism>
<evidence type="ECO:0000313" key="2">
    <source>
        <dbReference type="EMBL" id="QEF99648.1"/>
    </source>
</evidence>
<proteinExistence type="predicted"/>
<reference evidence="2 3" key="1">
    <citation type="submission" date="2019-02" db="EMBL/GenBank/DDBJ databases">
        <title>Planctomycetal bacteria perform biofilm scaping via a novel small molecule.</title>
        <authorList>
            <person name="Jeske O."/>
            <person name="Boedeker C."/>
            <person name="Wiegand S."/>
            <person name="Breitling P."/>
            <person name="Kallscheuer N."/>
            <person name="Jogler M."/>
            <person name="Rohde M."/>
            <person name="Petersen J."/>
            <person name="Medema M.H."/>
            <person name="Surup F."/>
            <person name="Jogler C."/>
        </authorList>
    </citation>
    <scope>NUCLEOTIDE SEQUENCE [LARGE SCALE GENOMIC DNA]</scope>
    <source>
        <strain evidence="2 3">Mal15</strain>
    </source>
</reference>
<dbReference type="EMBL" id="CP036264">
    <property type="protein sequence ID" value="QEF99648.1"/>
    <property type="molecule type" value="Genomic_DNA"/>
</dbReference>
<gene>
    <name evidence="2" type="ORF">Mal15_37140</name>
</gene>
<accession>A0A5B9MEX3</accession>
<dbReference type="Proteomes" id="UP000321353">
    <property type="component" value="Chromosome"/>
</dbReference>
<dbReference type="KEGG" id="smam:Mal15_37140"/>
<name>A0A5B9MEX3_9BACT</name>
<evidence type="ECO:0000313" key="3">
    <source>
        <dbReference type="Proteomes" id="UP000321353"/>
    </source>
</evidence>
<dbReference type="AlphaFoldDB" id="A0A5B9MEX3"/>
<feature type="region of interest" description="Disordered" evidence="1">
    <location>
        <begin position="1"/>
        <end position="26"/>
    </location>
</feature>
<protein>
    <submittedName>
        <fullName evidence="2">Uncharacterized protein</fullName>
    </submittedName>
</protein>
<evidence type="ECO:0000256" key="1">
    <source>
        <dbReference type="SAM" id="MobiDB-lite"/>
    </source>
</evidence>